<dbReference type="PANTHER" id="PTHR13800">
    <property type="entry name" value="TRANSIENT RECEPTOR POTENTIAL CATION CHANNEL, SUBFAMILY M, MEMBER 6"/>
    <property type="match status" value="1"/>
</dbReference>
<name>A0ABY7E887_MYAAR</name>
<gene>
    <name evidence="5" type="ORF">MAR_020554</name>
</gene>
<dbReference type="Proteomes" id="UP001164746">
    <property type="component" value="Chromosome 5"/>
</dbReference>
<keyword evidence="6" id="KW-1185">Reference proteome</keyword>
<evidence type="ECO:0000256" key="2">
    <source>
        <dbReference type="ARBA" id="ARBA00023065"/>
    </source>
</evidence>
<keyword evidence="4" id="KW-0812">Transmembrane</keyword>
<keyword evidence="3" id="KW-0407">Ion channel</keyword>
<evidence type="ECO:0000256" key="1">
    <source>
        <dbReference type="ARBA" id="ARBA00022448"/>
    </source>
</evidence>
<dbReference type="InterPro" id="IPR050927">
    <property type="entry name" value="TRPM"/>
</dbReference>
<dbReference type="PANTHER" id="PTHR13800:SF12">
    <property type="entry name" value="TRANSIENT RECEPTOR POTENTIAL CATION CHANNEL SUBFAMILY M MEMBER-LIKE 2"/>
    <property type="match status" value="1"/>
</dbReference>
<sequence>MMGIYMMIANVLLLNLLIAMFSNTFRKVQDNTDKHWHFQRYSLINEYYNRPVLFPPLILLAHIYLLFGFICESCCCKVMKKQRRKFKNERELIKWENVIAHAFHRKRELEDVADLEHKVDSTHNIIEEIQQQLEVKIPPRLDSRLTHIEEIQQQLEVKISSRLDNRLTNIEEIQQQLEVKIPPRLDSRLTNIEEILQQLKVKIEPRLDRRLNIIEKQLESTQKSLEWIISTLQNNSVKENKPAEPAQERYEDDILKFFSQRLSVIRASVLVLYPVEKKHKQSAVENKISSLPKERFRRRSKSHFLHFSKSKNACVKKL</sequence>
<evidence type="ECO:0000313" key="5">
    <source>
        <dbReference type="EMBL" id="WAR05185.1"/>
    </source>
</evidence>
<proteinExistence type="predicted"/>
<dbReference type="EMBL" id="CP111016">
    <property type="protein sequence ID" value="WAR05185.1"/>
    <property type="molecule type" value="Genomic_DNA"/>
</dbReference>
<organism evidence="5 6">
    <name type="scientific">Mya arenaria</name>
    <name type="common">Soft-shell clam</name>
    <dbReference type="NCBI Taxonomy" id="6604"/>
    <lineage>
        <taxon>Eukaryota</taxon>
        <taxon>Metazoa</taxon>
        <taxon>Spiralia</taxon>
        <taxon>Lophotrochozoa</taxon>
        <taxon>Mollusca</taxon>
        <taxon>Bivalvia</taxon>
        <taxon>Autobranchia</taxon>
        <taxon>Heteroconchia</taxon>
        <taxon>Euheterodonta</taxon>
        <taxon>Imparidentia</taxon>
        <taxon>Neoheterodontei</taxon>
        <taxon>Myida</taxon>
        <taxon>Myoidea</taxon>
        <taxon>Myidae</taxon>
        <taxon>Mya</taxon>
    </lineage>
</organism>
<keyword evidence="4" id="KW-0472">Membrane</keyword>
<feature type="transmembrane region" description="Helical" evidence="4">
    <location>
        <begin position="53"/>
        <end position="75"/>
    </location>
</feature>
<keyword evidence="2" id="KW-0406">Ion transport</keyword>
<keyword evidence="1" id="KW-0813">Transport</keyword>
<reference evidence="5" key="1">
    <citation type="submission" date="2022-11" db="EMBL/GenBank/DDBJ databases">
        <title>Centuries of genome instability and evolution in soft-shell clam transmissible cancer (bioRxiv).</title>
        <authorList>
            <person name="Hart S.F.M."/>
            <person name="Yonemitsu M.A."/>
            <person name="Giersch R.M."/>
            <person name="Beal B.F."/>
            <person name="Arriagada G."/>
            <person name="Davis B.W."/>
            <person name="Ostrander E.A."/>
            <person name="Goff S.P."/>
            <person name="Metzger M.J."/>
        </authorList>
    </citation>
    <scope>NUCLEOTIDE SEQUENCE</scope>
    <source>
        <strain evidence="5">MELC-2E11</strain>
        <tissue evidence="5">Siphon/mantle</tissue>
    </source>
</reference>
<dbReference type="InterPro" id="IPR002153">
    <property type="entry name" value="TRPC_channel"/>
</dbReference>
<accession>A0ABY7E887</accession>
<evidence type="ECO:0000256" key="4">
    <source>
        <dbReference type="SAM" id="Phobius"/>
    </source>
</evidence>
<dbReference type="PRINTS" id="PR01097">
    <property type="entry name" value="TRNSRECEPTRP"/>
</dbReference>
<keyword evidence="4" id="KW-1133">Transmembrane helix</keyword>
<protein>
    <submittedName>
        <fullName evidence="5">TRPM1-like protein</fullName>
    </submittedName>
</protein>
<evidence type="ECO:0000256" key="3">
    <source>
        <dbReference type="ARBA" id="ARBA00023303"/>
    </source>
</evidence>
<evidence type="ECO:0000313" key="6">
    <source>
        <dbReference type="Proteomes" id="UP001164746"/>
    </source>
</evidence>